<feature type="compositionally biased region" description="Basic and acidic residues" evidence="2">
    <location>
        <begin position="621"/>
        <end position="634"/>
    </location>
</feature>
<dbReference type="PANTHER" id="PTHR43156:SF2">
    <property type="entry name" value="STAGE II SPORULATION PROTEIN E"/>
    <property type="match status" value="1"/>
</dbReference>
<dbReference type="InterPro" id="IPR036457">
    <property type="entry name" value="PPM-type-like_dom_sf"/>
</dbReference>
<protein>
    <recommendedName>
        <fullName evidence="3">PPM-type phosphatase domain-containing protein</fullName>
    </recommendedName>
</protein>
<dbReference type="GO" id="GO:0016791">
    <property type="term" value="F:phosphatase activity"/>
    <property type="evidence" value="ECO:0007669"/>
    <property type="project" value="TreeGrafter"/>
</dbReference>
<evidence type="ECO:0000313" key="5">
    <source>
        <dbReference type="Proteomes" id="UP000660745"/>
    </source>
</evidence>
<keyword evidence="1" id="KW-0378">Hydrolase</keyword>
<comment type="caution">
    <text evidence="4">The sequence shown here is derived from an EMBL/GenBank/DDBJ whole genome shotgun (WGS) entry which is preliminary data.</text>
</comment>
<keyword evidence="5" id="KW-1185">Reference proteome</keyword>
<proteinExistence type="predicted"/>
<dbReference type="SUPFAM" id="SSF81606">
    <property type="entry name" value="PP2C-like"/>
    <property type="match status" value="1"/>
</dbReference>
<dbReference type="InterPro" id="IPR003018">
    <property type="entry name" value="GAF"/>
</dbReference>
<dbReference type="SUPFAM" id="SSF55781">
    <property type="entry name" value="GAF domain-like"/>
    <property type="match status" value="1"/>
</dbReference>
<dbReference type="CDD" id="cd16936">
    <property type="entry name" value="HATPase_RsbW-like"/>
    <property type="match status" value="1"/>
</dbReference>
<evidence type="ECO:0000259" key="3">
    <source>
        <dbReference type="SMART" id="SM00331"/>
    </source>
</evidence>
<dbReference type="PANTHER" id="PTHR43156">
    <property type="entry name" value="STAGE II SPORULATION PROTEIN E-RELATED"/>
    <property type="match status" value="1"/>
</dbReference>
<dbReference type="Proteomes" id="UP000660745">
    <property type="component" value="Unassembled WGS sequence"/>
</dbReference>
<reference evidence="4" key="1">
    <citation type="journal article" date="2014" name="Int. J. Syst. Evol. Microbiol.">
        <title>Complete genome sequence of Corynebacterium casei LMG S-19264T (=DSM 44701T), isolated from a smear-ripened cheese.</title>
        <authorList>
            <consortium name="US DOE Joint Genome Institute (JGI-PGF)"/>
            <person name="Walter F."/>
            <person name="Albersmeier A."/>
            <person name="Kalinowski J."/>
            <person name="Ruckert C."/>
        </authorList>
    </citation>
    <scope>NUCLEOTIDE SEQUENCE</scope>
    <source>
        <strain evidence="4">CGMCC 4.7430</strain>
    </source>
</reference>
<dbReference type="FunFam" id="3.30.565.10:FF:000028">
    <property type="entry name" value="PAS sensor protein"/>
    <property type="match status" value="1"/>
</dbReference>
<dbReference type="Gene3D" id="3.30.450.40">
    <property type="match status" value="2"/>
</dbReference>
<feature type="region of interest" description="Disordered" evidence="2">
    <location>
        <begin position="621"/>
        <end position="641"/>
    </location>
</feature>
<reference evidence="4" key="2">
    <citation type="submission" date="2020-09" db="EMBL/GenBank/DDBJ databases">
        <authorList>
            <person name="Sun Q."/>
            <person name="Zhou Y."/>
        </authorList>
    </citation>
    <scope>NUCLEOTIDE SEQUENCE</scope>
    <source>
        <strain evidence="4">CGMCC 4.7430</strain>
    </source>
</reference>
<feature type="region of interest" description="Disordered" evidence="2">
    <location>
        <begin position="290"/>
        <end position="319"/>
    </location>
</feature>
<dbReference type="InterPro" id="IPR052016">
    <property type="entry name" value="Bact_Sigma-Reg"/>
</dbReference>
<dbReference type="SUPFAM" id="SSF55874">
    <property type="entry name" value="ATPase domain of HSP90 chaperone/DNA topoisomerase II/histidine kinase"/>
    <property type="match status" value="1"/>
</dbReference>
<dbReference type="InterPro" id="IPR036890">
    <property type="entry name" value="HATPase_C_sf"/>
</dbReference>
<organism evidence="4 5">
    <name type="scientific">Nonomuraea glycinis</name>
    <dbReference type="NCBI Taxonomy" id="2047744"/>
    <lineage>
        <taxon>Bacteria</taxon>
        <taxon>Bacillati</taxon>
        <taxon>Actinomycetota</taxon>
        <taxon>Actinomycetes</taxon>
        <taxon>Streptosporangiales</taxon>
        <taxon>Streptosporangiaceae</taxon>
        <taxon>Nonomuraea</taxon>
    </lineage>
</organism>
<dbReference type="Pfam" id="PF07228">
    <property type="entry name" value="SpoIIE"/>
    <property type="match status" value="1"/>
</dbReference>
<dbReference type="InterPro" id="IPR001932">
    <property type="entry name" value="PPM-type_phosphatase-like_dom"/>
</dbReference>
<dbReference type="Pfam" id="PF01590">
    <property type="entry name" value="GAF"/>
    <property type="match status" value="2"/>
</dbReference>
<dbReference type="InterPro" id="IPR029016">
    <property type="entry name" value="GAF-like_dom_sf"/>
</dbReference>
<dbReference type="AlphaFoldDB" id="A0A918E8P5"/>
<dbReference type="SMART" id="SM00331">
    <property type="entry name" value="PP2C_SIG"/>
    <property type="match status" value="1"/>
</dbReference>
<dbReference type="RefSeq" id="WP_225277820.1">
    <property type="nucleotide sequence ID" value="NZ_BMNK01000013.1"/>
</dbReference>
<accession>A0A918E8P5</accession>
<dbReference type="Gene3D" id="3.30.565.10">
    <property type="entry name" value="Histidine kinase-like ATPase, C-terminal domain"/>
    <property type="match status" value="1"/>
</dbReference>
<sequence length="902" mass="97779">MGEKVPHAILNSWRRCQATGLHPDKLDFADPVELDLDNELVRMAQPVIEHYRPVLRDTKAVLLLLDEQARLLLRCEGDAQLARAYDRAKAIPGVCYSEDLLGTSAGGTALLARRPVRVAGSEHHARRLYPFTATGVPILDPLTGHARGVLTISCRNENEHPAMGRLAREIARAIEQRFLERSTARERTLFEAYLRTGDVPSLRPPEETGPLLRELTGADRLLLEEKAAELIAYGKRAAVEVVLSHGRVATLRSLPRTEPVGVVGVMAQVRIKGGPWRELADASVTPEPALLERPSRPLPAAVNTPAESPGHEPKPHTGTDPWLFLFGEPEVGRIAATARKRLRLMYEAMTEIGQTLDVARTAEELAEVTLPEFADMVTVDLYEFVISGQEPCPENMELRRTAVKGMRQEILSVAAGEPVHYFASSAQARCLSEEQALRWPDPRDPGTGAPWAVDLAPAAGFPAGVAVPLLAHGRVLGVATFLRAAPSGSFDDDELWLAEELASRTALSMDNARRFAREHAMVLALRRSMTPWDVPESRAVEVAHRCVPAMTGARGDWHDVIPLSGARVALVVGDVAGRDLHAAGAMARLRTTVGNFAALDMPPEDILGYLDDLVRSLDREKAGEAEGRRTDRTHGRVAGSGADATGTTCAYAVYDPTSQRCAIASAGHPAPAVVRPDGSVEFLDLPVGSPLGRGGAVFETAEVDLPEGSSLVLYTRGLIGESDGRKRRLRQALAGPGRTAEQTCAAVLDAVPPAHLSDEFTLLVARTSATPADHVACWDVSPDPAMVAQVRAEVDRLLAAWGMEELGFSTELVFSELVTNAIRYGKEPIKARLLLDNSLICEVSDAGETSPRPRRAADTDEGGRGLYLVAQLAERWGTRYTRRGKVIWAELSLTDRDRLIGS</sequence>
<dbReference type="InterPro" id="IPR003594">
    <property type="entry name" value="HATPase_dom"/>
</dbReference>
<name>A0A918E8P5_9ACTN</name>
<feature type="domain" description="PPM-type phosphatase" evidence="3">
    <location>
        <begin position="537"/>
        <end position="767"/>
    </location>
</feature>
<gene>
    <name evidence="4" type="ORF">GCM10012278_63920</name>
</gene>
<evidence type="ECO:0000256" key="2">
    <source>
        <dbReference type="SAM" id="MobiDB-lite"/>
    </source>
</evidence>
<dbReference type="Gene3D" id="3.60.40.10">
    <property type="entry name" value="PPM-type phosphatase domain"/>
    <property type="match status" value="1"/>
</dbReference>
<dbReference type="Pfam" id="PF13581">
    <property type="entry name" value="HATPase_c_2"/>
    <property type="match status" value="1"/>
</dbReference>
<evidence type="ECO:0000313" key="4">
    <source>
        <dbReference type="EMBL" id="GGP13177.1"/>
    </source>
</evidence>
<evidence type="ECO:0000256" key="1">
    <source>
        <dbReference type="ARBA" id="ARBA00022801"/>
    </source>
</evidence>
<dbReference type="EMBL" id="BMNK01000013">
    <property type="protein sequence ID" value="GGP13177.1"/>
    <property type="molecule type" value="Genomic_DNA"/>
</dbReference>